<dbReference type="Proteomes" id="UP000057181">
    <property type="component" value="Chromosome"/>
</dbReference>
<organism evidence="2 4">
    <name type="scientific">Kocuria flava</name>
    <dbReference type="NCBI Taxonomy" id="446860"/>
    <lineage>
        <taxon>Bacteria</taxon>
        <taxon>Bacillati</taxon>
        <taxon>Actinomycetota</taxon>
        <taxon>Actinomycetes</taxon>
        <taxon>Micrococcales</taxon>
        <taxon>Micrococcaceae</taxon>
        <taxon>Kocuria</taxon>
    </lineage>
</organism>
<dbReference type="RefSeq" id="WP_058858265.1">
    <property type="nucleotide sequence ID" value="NZ_BJZR01000065.1"/>
</dbReference>
<keyword evidence="1" id="KW-1133">Transmembrane helix</keyword>
<dbReference type="EMBL" id="CP013254">
    <property type="protein sequence ID" value="ALU39554.1"/>
    <property type="molecule type" value="Genomic_DNA"/>
</dbReference>
<keyword evidence="1" id="KW-0812">Transmembrane</keyword>
<evidence type="ECO:0000313" key="4">
    <source>
        <dbReference type="Proteomes" id="UP000057181"/>
    </source>
</evidence>
<name>A0A0U2XMR3_9MICC</name>
<keyword evidence="1" id="KW-0472">Membrane</keyword>
<dbReference type="Pfam" id="PF14155">
    <property type="entry name" value="DUF4307"/>
    <property type="match status" value="1"/>
</dbReference>
<sequence length="146" mass="15922">MSTDSPDLLRSRYGAPRRDRRLGRRGWIALVAAASLLAAAFAVWVLGGQQRQPTFKDVGFQVLSEARATADFDLTKHPDDVVTCAVQALNEEYAVVGWTEVTVGALPEERLHEGRTSSHRAELRTTNLATTAVVDSCWIDERGGAA</sequence>
<evidence type="ECO:0000313" key="5">
    <source>
        <dbReference type="Proteomes" id="UP000321155"/>
    </source>
</evidence>
<evidence type="ECO:0000313" key="2">
    <source>
        <dbReference type="EMBL" id="ALU39554.1"/>
    </source>
</evidence>
<dbReference type="OrthoDB" id="4793644at2"/>
<reference evidence="2 4" key="1">
    <citation type="submission" date="2015-11" db="EMBL/GenBank/DDBJ databases">
        <title>Complete Genome Sequence of Kocuria flava strain HO-9041.</title>
        <authorList>
            <person name="Zhou M."/>
            <person name="Dai J."/>
        </authorList>
    </citation>
    <scope>NUCLEOTIDE SEQUENCE [LARGE SCALE GENOMIC DNA]</scope>
    <source>
        <strain evidence="2 4">HO-9041</strain>
    </source>
</reference>
<dbReference type="AlphaFoldDB" id="A0A0U2XMR3"/>
<gene>
    <name evidence="2" type="ORF">AS188_07075</name>
    <name evidence="3" type="ORF">KFL01_21470</name>
</gene>
<feature type="transmembrane region" description="Helical" evidence="1">
    <location>
        <begin position="27"/>
        <end position="47"/>
    </location>
</feature>
<accession>A0A0U2XMR3</accession>
<protein>
    <recommendedName>
        <fullName evidence="6">DUF4307 domain-containing protein</fullName>
    </recommendedName>
</protein>
<dbReference type="KEGG" id="kfv:AS188_07075"/>
<evidence type="ECO:0000313" key="3">
    <source>
        <dbReference type="EMBL" id="GEO92841.1"/>
    </source>
</evidence>
<dbReference type="Proteomes" id="UP000321155">
    <property type="component" value="Unassembled WGS sequence"/>
</dbReference>
<evidence type="ECO:0008006" key="6">
    <source>
        <dbReference type="Google" id="ProtNLM"/>
    </source>
</evidence>
<dbReference type="EMBL" id="BJZR01000065">
    <property type="protein sequence ID" value="GEO92841.1"/>
    <property type="molecule type" value="Genomic_DNA"/>
</dbReference>
<dbReference type="STRING" id="446860.AS188_07075"/>
<proteinExistence type="predicted"/>
<keyword evidence="5" id="KW-1185">Reference proteome</keyword>
<dbReference type="InterPro" id="IPR025443">
    <property type="entry name" value="DUF4307"/>
</dbReference>
<evidence type="ECO:0000256" key="1">
    <source>
        <dbReference type="SAM" id="Phobius"/>
    </source>
</evidence>
<reference evidence="3 5" key="2">
    <citation type="submission" date="2019-07" db="EMBL/GenBank/DDBJ databases">
        <title>Whole genome shotgun sequence of Kocuria flava NBRC 107626.</title>
        <authorList>
            <person name="Hosoyama A."/>
            <person name="Uohara A."/>
            <person name="Ohji S."/>
            <person name="Ichikawa N."/>
        </authorList>
    </citation>
    <scope>NUCLEOTIDE SEQUENCE [LARGE SCALE GENOMIC DNA]</scope>
    <source>
        <strain evidence="3 5">NBRC 107626</strain>
    </source>
</reference>